<evidence type="ECO:0000313" key="2">
    <source>
        <dbReference type="EMBL" id="MYH63814.1"/>
    </source>
</evidence>
<reference evidence="2" key="1">
    <citation type="submission" date="2019-09" db="EMBL/GenBank/DDBJ databases">
        <title>Characterisation of the sponge microbiome using genome-centric metagenomics.</title>
        <authorList>
            <person name="Engelberts J.P."/>
            <person name="Robbins S.J."/>
            <person name="De Goeij J.M."/>
            <person name="Aranda M."/>
            <person name="Bell S.C."/>
            <person name="Webster N.S."/>
        </authorList>
    </citation>
    <scope>NUCLEOTIDE SEQUENCE</scope>
    <source>
        <strain evidence="2">SB0675_bin_29</strain>
    </source>
</reference>
<organism evidence="2">
    <name type="scientific">Caldilineaceae bacterium SB0675_bin_29</name>
    <dbReference type="NCBI Taxonomy" id="2605266"/>
    <lineage>
        <taxon>Bacteria</taxon>
        <taxon>Bacillati</taxon>
        <taxon>Chloroflexota</taxon>
        <taxon>Caldilineae</taxon>
        <taxon>Caldilineales</taxon>
        <taxon>Caldilineaceae</taxon>
    </lineage>
</organism>
<dbReference type="EMBL" id="VYDA01000683">
    <property type="protein sequence ID" value="MYH63814.1"/>
    <property type="molecule type" value="Genomic_DNA"/>
</dbReference>
<dbReference type="Gene3D" id="3.20.20.70">
    <property type="entry name" value="Aldolase class I"/>
    <property type="match status" value="1"/>
</dbReference>
<dbReference type="InterPro" id="IPR002220">
    <property type="entry name" value="DapA-like"/>
</dbReference>
<dbReference type="AlphaFoldDB" id="A0A6B1GCK6"/>
<accession>A0A6B1GCK6</accession>
<dbReference type="InterPro" id="IPR013785">
    <property type="entry name" value="Aldolase_TIM"/>
</dbReference>
<keyword evidence="1" id="KW-0456">Lyase</keyword>
<evidence type="ECO:0000256" key="1">
    <source>
        <dbReference type="ARBA" id="ARBA00023239"/>
    </source>
</evidence>
<dbReference type="PANTHER" id="PTHR42849:SF1">
    <property type="entry name" value="N-ACETYLNEURAMINATE LYASE"/>
    <property type="match status" value="1"/>
</dbReference>
<dbReference type="Pfam" id="PF00701">
    <property type="entry name" value="DHDPS"/>
    <property type="match status" value="1"/>
</dbReference>
<proteinExistence type="predicted"/>
<protein>
    <submittedName>
        <fullName evidence="2">Dihydrodipicolinate synthase family protein</fullName>
    </submittedName>
</protein>
<dbReference type="GO" id="GO:0008747">
    <property type="term" value="F:N-acetylneuraminate lyase activity"/>
    <property type="evidence" value="ECO:0007669"/>
    <property type="project" value="TreeGrafter"/>
</dbReference>
<dbReference type="SUPFAM" id="SSF51569">
    <property type="entry name" value="Aldolase"/>
    <property type="match status" value="1"/>
</dbReference>
<dbReference type="GO" id="GO:0019262">
    <property type="term" value="P:N-acetylneuraminate catabolic process"/>
    <property type="evidence" value="ECO:0007669"/>
    <property type="project" value="TreeGrafter"/>
</dbReference>
<gene>
    <name evidence="2" type="ORF">F4148_19380</name>
</gene>
<name>A0A6B1GCK6_9CHLR</name>
<comment type="caution">
    <text evidence="2">The sequence shown here is derived from an EMBL/GenBank/DDBJ whole genome shotgun (WGS) entry which is preliminary data.</text>
</comment>
<dbReference type="PANTHER" id="PTHR42849">
    <property type="entry name" value="N-ACETYLNEURAMINATE LYASE"/>
    <property type="match status" value="1"/>
</dbReference>
<sequence length="64" mass="6774">MDNSFHGAWPALITPATADGGANLTALRELIDYMLAKNVDGLYVLGGTGEGLLISADDRRLVLE</sequence>
<dbReference type="GO" id="GO:0005829">
    <property type="term" value="C:cytosol"/>
    <property type="evidence" value="ECO:0007669"/>
    <property type="project" value="TreeGrafter"/>
</dbReference>
<feature type="non-terminal residue" evidence="2">
    <location>
        <position position="64"/>
    </location>
</feature>